<protein>
    <submittedName>
        <fullName evidence="3">Propeptide PepSY amd peptidase M4</fullName>
    </submittedName>
</protein>
<dbReference type="RefSeq" id="WP_012637172.1">
    <property type="nucleotide sequence ID" value="NC_011901.1"/>
</dbReference>
<dbReference type="KEGG" id="tgr:Tgr7_0587"/>
<gene>
    <name evidence="3" type="ordered locus">Tgr7_0587</name>
</gene>
<dbReference type="eggNOG" id="COG3212">
    <property type="taxonomic scope" value="Bacteria"/>
</dbReference>
<sequence length="103" mass="11643" precursor="true">MKAKTLIVTTLVAALLGSGAALASDRMRYNEVLQLRESGQIMAMEEIMTRARQEQPGHLIEAELEREDGRYTYELKILDAEGRVHELEMDAATGRVLKRKIKD</sequence>
<dbReference type="Pfam" id="PF03413">
    <property type="entry name" value="PepSY"/>
    <property type="match status" value="1"/>
</dbReference>
<keyword evidence="4" id="KW-1185">Reference proteome</keyword>
<accession>B8GLT1</accession>
<dbReference type="STRING" id="396588.Tgr7_0587"/>
<feature type="domain" description="PepSY" evidence="2">
    <location>
        <begin position="44"/>
        <end position="99"/>
    </location>
</feature>
<dbReference type="EMBL" id="CP001339">
    <property type="protein sequence ID" value="ACL71684.1"/>
    <property type="molecule type" value="Genomic_DNA"/>
</dbReference>
<evidence type="ECO:0000313" key="3">
    <source>
        <dbReference type="EMBL" id="ACL71684.1"/>
    </source>
</evidence>
<evidence type="ECO:0000313" key="4">
    <source>
        <dbReference type="Proteomes" id="UP000002383"/>
    </source>
</evidence>
<feature type="chain" id="PRO_5002872817" evidence="1">
    <location>
        <begin position="24"/>
        <end position="103"/>
    </location>
</feature>
<dbReference type="Proteomes" id="UP000002383">
    <property type="component" value="Chromosome"/>
</dbReference>
<dbReference type="Gene3D" id="3.10.450.40">
    <property type="match status" value="1"/>
</dbReference>
<reference evidence="3 4" key="1">
    <citation type="journal article" date="2011" name="Stand. Genomic Sci.">
        <title>Complete genome sequence of 'Thioalkalivibrio sulfidophilus' HL-EbGr7.</title>
        <authorList>
            <person name="Muyzer G."/>
            <person name="Sorokin D.Y."/>
            <person name="Mavromatis K."/>
            <person name="Lapidus A."/>
            <person name="Clum A."/>
            <person name="Ivanova N."/>
            <person name="Pati A."/>
            <person name="d'Haeseleer P."/>
            <person name="Woyke T."/>
            <person name="Kyrpides N.C."/>
        </authorList>
    </citation>
    <scope>NUCLEOTIDE SEQUENCE [LARGE SCALE GENOMIC DNA]</scope>
    <source>
        <strain evidence="3 4">HL-EbGR7</strain>
    </source>
</reference>
<dbReference type="InterPro" id="IPR025711">
    <property type="entry name" value="PepSY"/>
</dbReference>
<feature type="signal peptide" evidence="1">
    <location>
        <begin position="1"/>
        <end position="23"/>
    </location>
</feature>
<dbReference type="OrthoDB" id="6975080at2"/>
<evidence type="ECO:0000259" key="2">
    <source>
        <dbReference type="Pfam" id="PF03413"/>
    </source>
</evidence>
<keyword evidence="1" id="KW-0732">Signal</keyword>
<evidence type="ECO:0000256" key="1">
    <source>
        <dbReference type="SAM" id="SignalP"/>
    </source>
</evidence>
<organism evidence="3 4">
    <name type="scientific">Thioalkalivibrio sulfidiphilus (strain HL-EbGR7)</name>
    <dbReference type="NCBI Taxonomy" id="396588"/>
    <lineage>
        <taxon>Bacteria</taxon>
        <taxon>Pseudomonadati</taxon>
        <taxon>Pseudomonadota</taxon>
        <taxon>Gammaproteobacteria</taxon>
        <taxon>Chromatiales</taxon>
        <taxon>Ectothiorhodospiraceae</taxon>
        <taxon>Thioalkalivibrio</taxon>
    </lineage>
</organism>
<proteinExistence type="predicted"/>
<dbReference type="AlphaFoldDB" id="B8GLT1"/>
<name>B8GLT1_THISH</name>
<dbReference type="HOGENOM" id="CLU_143489_5_0_6"/>